<feature type="transmembrane region" description="Helical" evidence="1">
    <location>
        <begin position="20"/>
        <end position="43"/>
    </location>
</feature>
<reference evidence="2 3" key="1">
    <citation type="submission" date="2021-01" db="EMBL/GenBank/DDBJ databases">
        <title>WGS of actinomycetes isolated from Thailand.</title>
        <authorList>
            <person name="Thawai C."/>
        </authorList>
    </citation>
    <scope>NUCLEOTIDE SEQUENCE [LARGE SCALE GENOMIC DNA]</scope>
    <source>
        <strain evidence="2 3">CH9-7</strain>
    </source>
</reference>
<protein>
    <recommendedName>
        <fullName evidence="4">Integral membrane protein</fullName>
    </recommendedName>
</protein>
<dbReference type="Proteomes" id="UP000629371">
    <property type="component" value="Unassembled WGS sequence"/>
</dbReference>
<feature type="transmembrane region" description="Helical" evidence="1">
    <location>
        <begin position="127"/>
        <end position="146"/>
    </location>
</feature>
<comment type="caution">
    <text evidence="2">The sequence shown here is derived from an EMBL/GenBank/DDBJ whole genome shotgun (WGS) entry which is preliminary data.</text>
</comment>
<feature type="transmembrane region" description="Helical" evidence="1">
    <location>
        <begin position="167"/>
        <end position="193"/>
    </location>
</feature>
<dbReference type="RefSeq" id="WP_201811203.1">
    <property type="nucleotide sequence ID" value="NZ_JAERRI010000029.1"/>
</dbReference>
<organism evidence="2 3">
    <name type="scientific">Streptomyces siderophoricus</name>
    <dbReference type="NCBI Taxonomy" id="2802281"/>
    <lineage>
        <taxon>Bacteria</taxon>
        <taxon>Bacillati</taxon>
        <taxon>Actinomycetota</taxon>
        <taxon>Actinomycetes</taxon>
        <taxon>Kitasatosporales</taxon>
        <taxon>Streptomycetaceae</taxon>
        <taxon>Streptomyces</taxon>
    </lineage>
</organism>
<sequence>MPQAFHLKDLKRMWWRCVHLFAILGVLAASVVVAWMGLIQAGIAGTHGKLTVDYCYMEHPVSGKRHTSRSPDTFTCNGTFRADDGKVVADNAHVSGLAAEYPKGHTLSAQRSGNSVLPDDPSGALKMFLIASGLLLVEAFVVFWFVTKLDKNGMSLTDSWRSTKGTAGRVVVVGIAVIGVIGLAAGPLLAFALPG</sequence>
<evidence type="ECO:0000313" key="3">
    <source>
        <dbReference type="Proteomes" id="UP000629371"/>
    </source>
</evidence>
<name>A0ABS1N3A0_9ACTN</name>
<keyword evidence="1" id="KW-0472">Membrane</keyword>
<proteinExistence type="predicted"/>
<evidence type="ECO:0000256" key="1">
    <source>
        <dbReference type="SAM" id="Phobius"/>
    </source>
</evidence>
<gene>
    <name evidence="2" type="ORF">JK360_35370</name>
</gene>
<accession>A0ABS1N3A0</accession>
<evidence type="ECO:0008006" key="4">
    <source>
        <dbReference type="Google" id="ProtNLM"/>
    </source>
</evidence>
<keyword evidence="1" id="KW-1133">Transmembrane helix</keyword>
<keyword evidence="1" id="KW-0812">Transmembrane</keyword>
<dbReference type="EMBL" id="JAERRI010000029">
    <property type="protein sequence ID" value="MBL1094538.1"/>
    <property type="molecule type" value="Genomic_DNA"/>
</dbReference>
<evidence type="ECO:0000313" key="2">
    <source>
        <dbReference type="EMBL" id="MBL1094538.1"/>
    </source>
</evidence>
<keyword evidence="3" id="KW-1185">Reference proteome</keyword>